<evidence type="ECO:0000256" key="1">
    <source>
        <dbReference type="SAM" id="Coils"/>
    </source>
</evidence>
<evidence type="ECO:0000256" key="2">
    <source>
        <dbReference type="SAM" id="MobiDB-lite"/>
    </source>
</evidence>
<protein>
    <submittedName>
        <fullName evidence="3">Uncharacterized protein</fullName>
    </submittedName>
</protein>
<gene>
    <name evidence="3" type="ORF">VNI00_006341</name>
</gene>
<accession>A0AAW0DA51</accession>
<reference evidence="3 4" key="1">
    <citation type="submission" date="2024-01" db="EMBL/GenBank/DDBJ databases">
        <title>A draft genome for a cacao thread blight-causing isolate of Paramarasmius palmivorus.</title>
        <authorList>
            <person name="Baruah I.K."/>
            <person name="Bukari Y."/>
            <person name="Amoako-Attah I."/>
            <person name="Meinhardt L.W."/>
            <person name="Bailey B.A."/>
            <person name="Cohen S.P."/>
        </authorList>
    </citation>
    <scope>NUCLEOTIDE SEQUENCE [LARGE SCALE GENOMIC DNA]</scope>
    <source>
        <strain evidence="3 4">GH-12</strain>
    </source>
</reference>
<dbReference type="EMBL" id="JAYKXP010000019">
    <property type="protein sequence ID" value="KAK7047573.1"/>
    <property type="molecule type" value="Genomic_DNA"/>
</dbReference>
<proteinExistence type="predicted"/>
<evidence type="ECO:0000313" key="4">
    <source>
        <dbReference type="Proteomes" id="UP001383192"/>
    </source>
</evidence>
<comment type="caution">
    <text evidence="3">The sequence shown here is derived from an EMBL/GenBank/DDBJ whole genome shotgun (WGS) entry which is preliminary data.</text>
</comment>
<feature type="coiled-coil region" evidence="1">
    <location>
        <begin position="1455"/>
        <end position="1489"/>
    </location>
</feature>
<feature type="region of interest" description="Disordered" evidence="2">
    <location>
        <begin position="570"/>
        <end position="589"/>
    </location>
</feature>
<keyword evidence="4" id="KW-1185">Reference proteome</keyword>
<organism evidence="3 4">
    <name type="scientific">Paramarasmius palmivorus</name>
    <dbReference type="NCBI Taxonomy" id="297713"/>
    <lineage>
        <taxon>Eukaryota</taxon>
        <taxon>Fungi</taxon>
        <taxon>Dikarya</taxon>
        <taxon>Basidiomycota</taxon>
        <taxon>Agaricomycotina</taxon>
        <taxon>Agaricomycetes</taxon>
        <taxon>Agaricomycetidae</taxon>
        <taxon>Agaricales</taxon>
        <taxon>Marasmiineae</taxon>
        <taxon>Marasmiaceae</taxon>
        <taxon>Paramarasmius</taxon>
    </lineage>
</organism>
<keyword evidence="1" id="KW-0175">Coiled coil</keyword>
<dbReference type="Proteomes" id="UP001383192">
    <property type="component" value="Unassembled WGS sequence"/>
</dbReference>
<name>A0AAW0DA51_9AGAR</name>
<evidence type="ECO:0000313" key="3">
    <source>
        <dbReference type="EMBL" id="KAK7047573.1"/>
    </source>
</evidence>
<sequence>MSSSSPVIYEFTFDDSPTGRVKVSAAPSASVKEYDVQTCKATKGGTAVSGQFVKFYASGVTYGLHMKLADYKLRVAGDQATYKADWTQTESSGKLSCDVWDDDGRLVAQGGIITRGIPSSLIARKGRGDAASDARRLSVQTDIWQAVAQDQASATRSGRLWKSRVPMNPPLELVIVPNKQFITKVELQKCLADINMTDLSSWLKITVADSGSNRRCISEHLLGLYASYMSDADIKRLIAAQTNGRQVEKDWTRAFVTTAQAEAFTKAMVDSGKYQAKAKIEQTTTALTGARPKEERVDTMSIMGQSANVWGKTLWPKDTVDGTAAEWLHRSAYSFGPMTGADWQSQANLVFGTFEANGNMTRAESVIDSAIASITSIFEDTGKGKLNTKIINKGDYSVLGATGLEKIAIPAWVADSNHSYTWLSPELQYWGGFTATHSKLTPPVNYPFKTAFHTFNCYTPLTVEGQLDRRAWRTYFEKKFKYLRSKKRKAESDAGTSGTSRPKRSLDAGIGVDIDPKVGLGVSIDTPLGGISVGNIPDYFDIPVNRDAWVAASNEAPVFQLGDTKVRNPTVMETSSRPRRSPLPASPPKEGFVMEGEIDLFGLPELKGKLKSWHGPPPPEIEVGDQPPICQQVQIDDLPIVTMIPWVKGTPLEKAHLSNVVVTYQEYDFVPMKPIGWSISADLVVDDQFGSMNQILSKVLQIPPSSLTFQVMASLGLNQSWAFLPSLSNFVLQGLTFVKGAGTDEYQTIRLCDGISFSHIGIRVFGVNTTVLGSSGQTTSSYGFSLLGQLDLEIPASKKPLEFDFEISEFGGIAEINALLNGHIWENALGLGFNLETVTFSSSFDISSPLKTLDLSISAVLDAQPTVATLIGTYSVGGAITLSADIRNFTVNSIVDLYDKFSGEEVVLPDEFSVGDASITISSTDGLSIVVQDVKYGGYNATTAALHFGPNGVTIKGEMQNIDFPEFGVKLVDVIVNASLTKYGSTKSSSVELDVVVQLDGVQGLPKIAGTVHVYKEPQDVQLQWTVYGEFDGLGKSATLGAVFPEMKGTFLADVVLDDLAVVVASKNEPALSTMNPLKYPIKQGVQICAVVGSIQQVNDILRHPAPGLILSAAWSKTSGFVLDIDFPADGIIQLGRGIKTDPIELQINLQPIRLMIDAGLKVPVPKSPDPLDFKLALSIENEEVYASGEMIGNWVDPFGISPRVSIGPNLALELGIILPQFVATGIPSAFGFGGGLSIGDVSGYVACQINEDPTQELISGKLEHLGIQDLVAFTSDVINFDLPKPPNFINFEKLSLYISTGVMIGTILYPPGFSFEADIKVFDTEFTASAQITKDTFIVKGAIHNLTVGPLSVTGSKGGDAKFDLEVGASKQHILVDGAIHILDSEVALLLELEILPTPKFYFDLELHLTSLLTFAVSAEMKGAADLHHLENLEFVLHALMEQHIIEYVVKQVNDSLEAAKEAADKGIESAELKVSKAKADMNKAIDKAQADVDEAYVTWKDYEKKVHKDSRKVIDDYKTTLAGYEGDLEKARKRWDQKLVDAERDVREANADRGAKIQAAEADVVKARKAWDDDIREKEVALEKAKEDLDRAFGKAEHDIDVAEEKVNGLQDQIDVILREIQQFKDAPGIQFWKKIAIPGLYIAVGALEASKYTALGILEGCKGVMKGVDFLAKQGAVQGAEDALELVRTSGDGLLIIAEKTLEGVDKATQASVEGVAEVLEGVRVAGDEAIKAAEKVIEDFKVASADALEAARDAIHKLVDSVEWAAYQTATAALKAVKHDGSAVLDVANSALEAAKNAGDGVLEIAEEFFTTLEQAFDITRIEITADLALFAGDFSFDAIIKGIIVGQQFTLELKLDLRDVYAFIRAIFLEVVGMAPKK</sequence>
<feature type="coiled-coil region" evidence="1">
    <location>
        <begin position="1516"/>
        <end position="1629"/>
    </location>
</feature>